<evidence type="ECO:0000313" key="1">
    <source>
        <dbReference type="EMBL" id="GAK95938.1"/>
    </source>
</evidence>
<name>A0A090Q2K2_9FLAO</name>
<proteinExistence type="predicted"/>
<keyword evidence="2" id="KW-1185">Reference proteome</keyword>
<comment type="caution">
    <text evidence="1">The sequence shown here is derived from an EMBL/GenBank/DDBJ whole genome shotgun (WGS) entry which is preliminary data.</text>
</comment>
<dbReference type="AlphaFoldDB" id="A0A090Q2K2"/>
<dbReference type="Proteomes" id="UP000029221">
    <property type="component" value="Unassembled WGS sequence"/>
</dbReference>
<evidence type="ECO:0000313" key="2">
    <source>
        <dbReference type="Proteomes" id="UP000029221"/>
    </source>
</evidence>
<gene>
    <name evidence="1" type="ORF">JCM19294_2720</name>
</gene>
<sequence length="53" mass="6356">MKEPELEFSYQFFQNDIPRVEFIRQKSLANFKDIEISKPTDFAVKIFLLGMKK</sequence>
<dbReference type="EMBL" id="BBML01000001">
    <property type="protein sequence ID" value="GAK95938.1"/>
    <property type="molecule type" value="Genomic_DNA"/>
</dbReference>
<organism evidence="1 2">
    <name type="scientific">Nonlabens tegetincola</name>
    <dbReference type="NCBI Taxonomy" id="323273"/>
    <lineage>
        <taxon>Bacteria</taxon>
        <taxon>Pseudomonadati</taxon>
        <taxon>Bacteroidota</taxon>
        <taxon>Flavobacteriia</taxon>
        <taxon>Flavobacteriales</taxon>
        <taxon>Flavobacteriaceae</taxon>
        <taxon>Nonlabens</taxon>
    </lineage>
</organism>
<accession>A0A090Q2K2</accession>
<protein>
    <submittedName>
        <fullName evidence="1">Uncharacterized protein</fullName>
    </submittedName>
</protein>
<reference evidence="1" key="1">
    <citation type="journal article" date="2014" name="Genome Announc.">
        <title>Draft Genome Sequences of Marine Flavobacterium Nonlabens Strains NR17, NR24, NR27, NR32, NR33, and Ara13.</title>
        <authorList>
            <person name="Nakanishi M."/>
            <person name="Meirelles P."/>
            <person name="Suzuki R."/>
            <person name="Takatani N."/>
            <person name="Mino S."/>
            <person name="Suda W."/>
            <person name="Oshima K."/>
            <person name="Hattori M."/>
            <person name="Ohkuma M."/>
            <person name="Hosokawa M."/>
            <person name="Miyashita K."/>
            <person name="Thompson F.L."/>
            <person name="Niwa A."/>
            <person name="Sawabe T."/>
            <person name="Sawabe T."/>
        </authorList>
    </citation>
    <scope>NUCLEOTIDE SEQUENCE [LARGE SCALE GENOMIC DNA]</scope>
    <source>
        <strain evidence="1">JCM 19294</strain>
    </source>
</reference>